<evidence type="ECO:0000256" key="2">
    <source>
        <dbReference type="ARBA" id="ARBA00022517"/>
    </source>
</evidence>
<dbReference type="EMBL" id="PIPL01000001">
    <property type="protein sequence ID" value="RUO26944.1"/>
    <property type="molecule type" value="Genomic_DNA"/>
</dbReference>
<gene>
    <name evidence="3" type="primary">yihI</name>
    <name evidence="5" type="ORF">CWE09_09700</name>
</gene>
<feature type="compositionally biased region" description="Acidic residues" evidence="4">
    <location>
        <begin position="167"/>
        <end position="190"/>
    </location>
</feature>
<feature type="region of interest" description="Disordered" evidence="4">
    <location>
        <begin position="164"/>
        <end position="202"/>
    </location>
</feature>
<keyword evidence="2 3" id="KW-0690">Ribosome biogenesis</keyword>
<feature type="region of interest" description="Disordered" evidence="4">
    <location>
        <begin position="31"/>
        <end position="105"/>
    </location>
</feature>
<proteinExistence type="inferred from homology"/>
<evidence type="ECO:0000313" key="5">
    <source>
        <dbReference type="EMBL" id="RUO26944.1"/>
    </source>
</evidence>
<name>A0A432WA05_9GAMM</name>
<dbReference type="HAMAP" id="MF_01058">
    <property type="entry name" value="GAP_YihI"/>
    <property type="match status" value="1"/>
</dbReference>
<protein>
    <recommendedName>
        <fullName evidence="3">Der GTPase-activating protein YihI</fullName>
    </recommendedName>
</protein>
<keyword evidence="1 3" id="KW-0343">GTPase activation</keyword>
<comment type="caution">
    <text evidence="5">The sequence shown here is derived from an EMBL/GenBank/DDBJ whole genome shotgun (WGS) entry which is preliminary data.</text>
</comment>
<evidence type="ECO:0000313" key="6">
    <source>
        <dbReference type="Proteomes" id="UP000288293"/>
    </source>
</evidence>
<comment type="function">
    <text evidence="3">A GTPase-activating protein (GAP) that modifies Der/EngA GTPase function. May play a role in ribosome biogenesis.</text>
</comment>
<evidence type="ECO:0000256" key="3">
    <source>
        <dbReference type="HAMAP-Rule" id="MF_01058"/>
    </source>
</evidence>
<sequence length="202" mass="23023">MTMSSPFLLAVALAVMRYHIRISETVRVSCVMTRRKKSRTPGTLGVKSQPKSLRAKKQPDQRKNPEQAKGKPAGNRHSLLQQQAEHSQSGQPRDPRVGSKRKIPLVTPVKAENLTAEQELAQLENDERLQSLLEQVDKGETLTPRDRNFVNARLARYQELAKQLGIVEEEDEEEGDNADETESESEDELEPWQKFENPKDWI</sequence>
<dbReference type="Proteomes" id="UP000288293">
    <property type="component" value="Unassembled WGS sequence"/>
</dbReference>
<dbReference type="GO" id="GO:0042254">
    <property type="term" value="P:ribosome biogenesis"/>
    <property type="evidence" value="ECO:0007669"/>
    <property type="project" value="UniProtKB-KW"/>
</dbReference>
<organism evidence="5 6">
    <name type="scientific">Aliidiomarina minuta</name>
    <dbReference type="NCBI Taxonomy" id="880057"/>
    <lineage>
        <taxon>Bacteria</taxon>
        <taxon>Pseudomonadati</taxon>
        <taxon>Pseudomonadota</taxon>
        <taxon>Gammaproteobacteria</taxon>
        <taxon>Alteromonadales</taxon>
        <taxon>Idiomarinaceae</taxon>
        <taxon>Aliidiomarina</taxon>
    </lineage>
</organism>
<dbReference type="InterPro" id="IPR007336">
    <property type="entry name" value="YihI"/>
</dbReference>
<feature type="compositionally biased region" description="Polar residues" evidence="4">
    <location>
        <begin position="78"/>
        <end position="91"/>
    </location>
</feature>
<dbReference type="Pfam" id="PF04220">
    <property type="entry name" value="YihI"/>
    <property type="match status" value="1"/>
</dbReference>
<dbReference type="AlphaFoldDB" id="A0A432WA05"/>
<feature type="compositionally biased region" description="Basic and acidic residues" evidence="4">
    <location>
        <begin position="191"/>
        <end position="202"/>
    </location>
</feature>
<accession>A0A432WA05</accession>
<keyword evidence="6" id="KW-1185">Reference proteome</keyword>
<evidence type="ECO:0000256" key="4">
    <source>
        <dbReference type="SAM" id="MobiDB-lite"/>
    </source>
</evidence>
<evidence type="ECO:0000256" key="1">
    <source>
        <dbReference type="ARBA" id="ARBA00022468"/>
    </source>
</evidence>
<reference evidence="5 6" key="1">
    <citation type="journal article" date="2011" name="Front. Microbiol.">
        <title>Genomic signatures of strain selection and enhancement in Bacillus atrophaeus var. globigii, a historical biowarfare simulant.</title>
        <authorList>
            <person name="Gibbons H.S."/>
            <person name="Broomall S.M."/>
            <person name="McNew L.A."/>
            <person name="Daligault H."/>
            <person name="Chapman C."/>
            <person name="Bruce D."/>
            <person name="Karavis M."/>
            <person name="Krepps M."/>
            <person name="McGregor P.A."/>
            <person name="Hong C."/>
            <person name="Park K.H."/>
            <person name="Akmal A."/>
            <person name="Feldman A."/>
            <person name="Lin J.S."/>
            <person name="Chang W.E."/>
            <person name="Higgs B.W."/>
            <person name="Demirev P."/>
            <person name="Lindquist J."/>
            <person name="Liem A."/>
            <person name="Fochler E."/>
            <person name="Read T.D."/>
            <person name="Tapia R."/>
            <person name="Johnson S."/>
            <person name="Bishop-Lilly K.A."/>
            <person name="Detter C."/>
            <person name="Han C."/>
            <person name="Sozhamannan S."/>
            <person name="Rosenzweig C.N."/>
            <person name="Skowronski E.W."/>
        </authorList>
    </citation>
    <scope>NUCLEOTIDE SEQUENCE [LARGE SCALE GENOMIC DNA]</scope>
    <source>
        <strain evidence="5 6">MLST1</strain>
    </source>
</reference>
<comment type="similarity">
    <text evidence="3">Belongs to the YihI family.</text>
</comment>
<dbReference type="GO" id="GO:0005096">
    <property type="term" value="F:GTPase activator activity"/>
    <property type="evidence" value="ECO:0007669"/>
    <property type="project" value="UniProtKB-KW"/>
</dbReference>
<feature type="compositionally biased region" description="Basic and acidic residues" evidence="4">
    <location>
        <begin position="57"/>
        <end position="69"/>
    </location>
</feature>
<comment type="subunit">
    <text evidence="3">Interacts with Der.</text>
</comment>
<dbReference type="NCBIfam" id="NF003560">
    <property type="entry name" value="PRK05244.1-1"/>
    <property type="match status" value="1"/>
</dbReference>